<feature type="binding site" evidence="6">
    <location>
        <position position="147"/>
    </location>
    <ligand>
        <name>acetyl-CoA</name>
        <dbReference type="ChEBI" id="CHEBI:57288"/>
    </ligand>
</feature>
<dbReference type="Pfam" id="PF00132">
    <property type="entry name" value="Hexapep"/>
    <property type="match status" value="2"/>
</dbReference>
<evidence type="ECO:0000259" key="7">
    <source>
        <dbReference type="Pfam" id="PF17836"/>
    </source>
</evidence>
<dbReference type="InterPro" id="IPR020019">
    <property type="entry name" value="AcTrfase_PglD-like"/>
</dbReference>
<comment type="similarity">
    <text evidence="1">Belongs to the transferase hexapeptide repeat family.</text>
</comment>
<protein>
    <submittedName>
        <fullName evidence="8">Acetyltransferase</fullName>
    </submittedName>
</protein>
<evidence type="ECO:0000256" key="5">
    <source>
        <dbReference type="PIRSR" id="PIRSR620019-1"/>
    </source>
</evidence>
<organism evidence="8 9">
    <name type="scientific">Photorhabdus luminescens subsp. mexicana</name>
    <dbReference type="NCBI Taxonomy" id="2100167"/>
    <lineage>
        <taxon>Bacteria</taxon>
        <taxon>Pseudomonadati</taxon>
        <taxon>Pseudomonadota</taxon>
        <taxon>Gammaproteobacteria</taxon>
        <taxon>Enterobacterales</taxon>
        <taxon>Morganellaceae</taxon>
        <taxon>Photorhabdus</taxon>
    </lineage>
</organism>
<keyword evidence="4" id="KW-0012">Acyltransferase</keyword>
<reference evidence="8 9" key="1">
    <citation type="journal article" date="2019" name="Int. J. Syst. Evol. Microbiol.">
        <title>Photorhabdus khanii subsp. guanajuatensis subsp. nov., isolated from Heterorhabditis atacamensis, and Photorhabdus luminescens subsp. mexicana subsp. nov., isolated from Heterorhabditis mexicana entomopathogenic nematodes.</title>
        <authorList>
            <person name="Machado R.A.R."/>
            <person name="Bruno P."/>
            <person name="Arce C.C.M."/>
            <person name="Liechti N."/>
            <person name="Kohler A."/>
            <person name="Bernal J."/>
            <person name="Bruggmann R."/>
            <person name="Turlings T.C.J."/>
        </authorList>
    </citation>
    <scope>NUCLEOTIDE SEQUENCE [LARGE SCALE GENOMIC DNA]</scope>
    <source>
        <strain evidence="8 9">MEX47-22</strain>
    </source>
</reference>
<dbReference type="InterPro" id="IPR011004">
    <property type="entry name" value="Trimer_LpxA-like_sf"/>
</dbReference>
<dbReference type="Proteomes" id="UP000295550">
    <property type="component" value="Unassembled WGS sequence"/>
</dbReference>
<keyword evidence="2 8" id="KW-0808">Transferase</keyword>
<feature type="active site" description="Proton acceptor" evidence="5">
    <location>
        <position position="138"/>
    </location>
</feature>
<dbReference type="NCBIfam" id="TIGR03570">
    <property type="entry name" value="NeuD_NnaD"/>
    <property type="match status" value="1"/>
</dbReference>
<feature type="domain" description="PglD N-terminal" evidence="7">
    <location>
        <begin position="11"/>
        <end position="82"/>
    </location>
</feature>
<dbReference type="CDD" id="cd03360">
    <property type="entry name" value="LbH_AT_putative"/>
    <property type="match status" value="1"/>
</dbReference>
<evidence type="ECO:0000313" key="9">
    <source>
        <dbReference type="Proteomes" id="UP000295550"/>
    </source>
</evidence>
<dbReference type="GO" id="GO:0016747">
    <property type="term" value="F:acyltransferase activity, transferring groups other than amino-acyl groups"/>
    <property type="evidence" value="ECO:0007669"/>
    <property type="project" value="UniProtKB-ARBA"/>
</dbReference>
<dbReference type="EMBL" id="PUJX01000008">
    <property type="protein sequence ID" value="TDB52576.1"/>
    <property type="molecule type" value="Genomic_DNA"/>
</dbReference>
<evidence type="ECO:0000256" key="2">
    <source>
        <dbReference type="ARBA" id="ARBA00022679"/>
    </source>
</evidence>
<evidence type="ECO:0000256" key="3">
    <source>
        <dbReference type="ARBA" id="ARBA00022737"/>
    </source>
</evidence>
<evidence type="ECO:0000256" key="1">
    <source>
        <dbReference type="ARBA" id="ARBA00007274"/>
    </source>
</evidence>
<dbReference type="RefSeq" id="WP_132345159.1">
    <property type="nucleotide sequence ID" value="NZ_CAWOLF010000008.1"/>
</dbReference>
<dbReference type="PANTHER" id="PTHR43300">
    <property type="entry name" value="ACETYLTRANSFERASE"/>
    <property type="match status" value="1"/>
</dbReference>
<evidence type="ECO:0000256" key="6">
    <source>
        <dbReference type="PIRSR" id="PIRSR620019-2"/>
    </source>
</evidence>
<dbReference type="Gene3D" id="3.40.50.20">
    <property type="match status" value="1"/>
</dbReference>
<proteinExistence type="inferred from homology"/>
<feature type="site" description="Increases basicity of active site His" evidence="5">
    <location>
        <position position="139"/>
    </location>
</feature>
<name>A0A4R4JFJ6_PHOLU</name>
<sequence>MISQRNAIPTKLTIIGAGGHSKVVIDTLSQLNYNDFVVCDMNINKIRDKILSKKITFLDKKIHTPEFHIAIGNNKIRENIYNIFIGNLIFKNIFSPFSNISMFSNLSSGIFAAANSIIAADSTVGKGVIINHGAIVEHDCIVGDFSHIAPNATLLGAVKLGKRVFIGANATILPCINIADDSIIGAGAVVTKDILKPSCTAVGIPAKTL</sequence>
<accession>A0A4R4JFJ6</accession>
<dbReference type="SUPFAM" id="SSF51161">
    <property type="entry name" value="Trimeric LpxA-like enzymes"/>
    <property type="match status" value="1"/>
</dbReference>
<dbReference type="Gene3D" id="2.160.10.10">
    <property type="entry name" value="Hexapeptide repeat proteins"/>
    <property type="match status" value="1"/>
</dbReference>
<dbReference type="InterPro" id="IPR041561">
    <property type="entry name" value="PglD_N"/>
</dbReference>
<keyword evidence="3" id="KW-0677">Repeat</keyword>
<dbReference type="AlphaFoldDB" id="A0A4R4JFJ6"/>
<dbReference type="PANTHER" id="PTHR43300:SF7">
    <property type="entry name" value="UDP-N-ACETYLBACILLOSAMINE N-ACETYLTRANSFERASE"/>
    <property type="match status" value="1"/>
</dbReference>
<dbReference type="InterPro" id="IPR018357">
    <property type="entry name" value="Hexapep_transf_CS"/>
</dbReference>
<dbReference type="InterPro" id="IPR001451">
    <property type="entry name" value="Hexapep"/>
</dbReference>
<dbReference type="PROSITE" id="PS00101">
    <property type="entry name" value="HEXAPEP_TRANSFERASES"/>
    <property type="match status" value="1"/>
</dbReference>
<dbReference type="InterPro" id="IPR050179">
    <property type="entry name" value="Trans_hexapeptide_repeat"/>
</dbReference>
<evidence type="ECO:0000313" key="8">
    <source>
        <dbReference type="EMBL" id="TDB52576.1"/>
    </source>
</evidence>
<gene>
    <name evidence="8" type="ORF">C5468_09680</name>
</gene>
<dbReference type="Pfam" id="PF17836">
    <property type="entry name" value="PglD_N"/>
    <property type="match status" value="1"/>
</dbReference>
<evidence type="ECO:0000256" key="4">
    <source>
        <dbReference type="ARBA" id="ARBA00023315"/>
    </source>
</evidence>
<comment type="caution">
    <text evidence="8">The sequence shown here is derived from an EMBL/GenBank/DDBJ whole genome shotgun (WGS) entry which is preliminary data.</text>
</comment>
<feature type="binding site" evidence="6">
    <location>
        <position position="72"/>
    </location>
    <ligand>
        <name>substrate</name>
    </ligand>
</feature>